<dbReference type="EMBL" id="QKYT01000234">
    <property type="protein sequence ID" value="RIA89069.1"/>
    <property type="molecule type" value="Genomic_DNA"/>
</dbReference>
<sequence>MHLSMQMPVVDGLYFMPSTTPGTLIVLQDQGSKKLSSINSAKGIEWIHIANRHFGDFRNKLVNSIIDLINNFKEKRNSVNLLQKEEIITFVDESAAVHVLSWWLNTTNMEELYAQNSLPYLCRFIQHVFAINYSSRDTEKMKTLDKIMKNIAVLSQNGKNFTSNLKL</sequence>
<keyword evidence="2" id="KW-1185">Reference proteome</keyword>
<comment type="caution">
    <text evidence="1">The sequence shown here is derived from an EMBL/GenBank/DDBJ whole genome shotgun (WGS) entry which is preliminary data.</text>
</comment>
<name>A0A397SVS1_9GLOM</name>
<dbReference type="OrthoDB" id="2427659at2759"/>
<accession>A0A397SVS1</accession>
<proteinExistence type="predicted"/>
<organism evidence="1 2">
    <name type="scientific">Glomus cerebriforme</name>
    <dbReference type="NCBI Taxonomy" id="658196"/>
    <lineage>
        <taxon>Eukaryota</taxon>
        <taxon>Fungi</taxon>
        <taxon>Fungi incertae sedis</taxon>
        <taxon>Mucoromycota</taxon>
        <taxon>Glomeromycotina</taxon>
        <taxon>Glomeromycetes</taxon>
        <taxon>Glomerales</taxon>
        <taxon>Glomeraceae</taxon>
        <taxon>Glomus</taxon>
    </lineage>
</organism>
<evidence type="ECO:0000313" key="1">
    <source>
        <dbReference type="EMBL" id="RIA89069.1"/>
    </source>
</evidence>
<evidence type="ECO:0000313" key="2">
    <source>
        <dbReference type="Proteomes" id="UP000265703"/>
    </source>
</evidence>
<dbReference type="Proteomes" id="UP000265703">
    <property type="component" value="Unassembled WGS sequence"/>
</dbReference>
<dbReference type="AlphaFoldDB" id="A0A397SVS1"/>
<protein>
    <submittedName>
        <fullName evidence="1">Uncharacterized protein</fullName>
    </submittedName>
</protein>
<reference evidence="1 2" key="1">
    <citation type="submission" date="2018-06" db="EMBL/GenBank/DDBJ databases">
        <title>Comparative genomics reveals the genomic features of Rhizophagus irregularis, R. cerebriforme, R. diaphanum and Gigaspora rosea, and their symbiotic lifestyle signature.</title>
        <authorList>
            <person name="Morin E."/>
            <person name="San Clemente H."/>
            <person name="Chen E.C.H."/>
            <person name="De La Providencia I."/>
            <person name="Hainaut M."/>
            <person name="Kuo A."/>
            <person name="Kohler A."/>
            <person name="Murat C."/>
            <person name="Tang N."/>
            <person name="Roy S."/>
            <person name="Loubradou J."/>
            <person name="Henrissat B."/>
            <person name="Grigoriev I.V."/>
            <person name="Corradi N."/>
            <person name="Roux C."/>
            <person name="Martin F.M."/>
        </authorList>
    </citation>
    <scope>NUCLEOTIDE SEQUENCE [LARGE SCALE GENOMIC DNA]</scope>
    <source>
        <strain evidence="1 2">DAOM 227022</strain>
    </source>
</reference>
<gene>
    <name evidence="1" type="ORF">C1645_825367</name>
</gene>